<accession>J9FTP2</accession>
<sequence length="144" mass="16296">MDGNSMGLTQKTVSKGTIKFRRFLKGGRECFFFRFNTSLLPQQNIGTYLHNKGTKLSVACVVRSRHAATQSRSNFSFTEKDRLINRSRHAATVQHQRYPSSSSLPRETKTLAMTRGMPQLQESDKMARCGAEAPYYLCQTGTNH</sequence>
<evidence type="ECO:0000313" key="1">
    <source>
        <dbReference type="EMBL" id="EJW92932.1"/>
    </source>
</evidence>
<dbReference type="AlphaFoldDB" id="J9FTP2"/>
<reference evidence="1" key="1">
    <citation type="journal article" date="2012" name="PLoS ONE">
        <title>Gene sets for utilization of primary and secondary nutrition supplies in the distal gut of endangered iberian lynx.</title>
        <authorList>
            <person name="Alcaide M."/>
            <person name="Messina E."/>
            <person name="Richter M."/>
            <person name="Bargiela R."/>
            <person name="Peplies J."/>
            <person name="Huws S.A."/>
            <person name="Newbold C.J."/>
            <person name="Golyshin P.N."/>
            <person name="Simon M.A."/>
            <person name="Lopez G."/>
            <person name="Yakimov M.M."/>
            <person name="Ferrer M."/>
        </authorList>
    </citation>
    <scope>NUCLEOTIDE SEQUENCE</scope>
</reference>
<name>J9FTP2_9ZZZZ</name>
<protein>
    <submittedName>
        <fullName evidence="1">Uncharacterized protein</fullName>
    </submittedName>
</protein>
<dbReference type="EMBL" id="AMCI01007258">
    <property type="protein sequence ID" value="EJW92932.1"/>
    <property type="molecule type" value="Genomic_DNA"/>
</dbReference>
<comment type="caution">
    <text evidence="1">The sequence shown here is derived from an EMBL/GenBank/DDBJ whole genome shotgun (WGS) entry which is preliminary data.</text>
</comment>
<proteinExistence type="predicted"/>
<gene>
    <name evidence="1" type="ORF">EVA_18962</name>
</gene>
<organism evidence="1">
    <name type="scientific">gut metagenome</name>
    <dbReference type="NCBI Taxonomy" id="749906"/>
    <lineage>
        <taxon>unclassified sequences</taxon>
        <taxon>metagenomes</taxon>
        <taxon>organismal metagenomes</taxon>
    </lineage>
</organism>